<dbReference type="SMART" id="SM00369">
    <property type="entry name" value="LRR_TYP"/>
    <property type="match status" value="3"/>
</dbReference>
<evidence type="ECO:0000256" key="2">
    <source>
        <dbReference type="ARBA" id="ARBA00022737"/>
    </source>
</evidence>
<dbReference type="InterPro" id="IPR001611">
    <property type="entry name" value="Leu-rich_rpt"/>
</dbReference>
<dbReference type="Pfam" id="PF13855">
    <property type="entry name" value="LRR_8"/>
    <property type="match status" value="1"/>
</dbReference>
<organism evidence="4 5">
    <name type="scientific">Heterorhabditis bacteriophora</name>
    <name type="common">Entomopathogenic nematode worm</name>
    <dbReference type="NCBI Taxonomy" id="37862"/>
    <lineage>
        <taxon>Eukaryota</taxon>
        <taxon>Metazoa</taxon>
        <taxon>Ecdysozoa</taxon>
        <taxon>Nematoda</taxon>
        <taxon>Chromadorea</taxon>
        <taxon>Rhabditida</taxon>
        <taxon>Rhabditina</taxon>
        <taxon>Rhabditomorpha</taxon>
        <taxon>Strongyloidea</taxon>
        <taxon>Heterorhabditidae</taxon>
        <taxon>Heterorhabditis</taxon>
    </lineage>
</organism>
<evidence type="ECO:0000313" key="4">
    <source>
        <dbReference type="Proteomes" id="UP000095283"/>
    </source>
</evidence>
<feature type="region of interest" description="Disordered" evidence="3">
    <location>
        <begin position="1"/>
        <end position="30"/>
    </location>
</feature>
<proteinExistence type="predicted"/>
<keyword evidence="1" id="KW-0433">Leucine-rich repeat</keyword>
<dbReference type="PANTHER" id="PTHR48051:SF1">
    <property type="entry name" value="RAS SUPPRESSOR PROTEIN 1"/>
    <property type="match status" value="1"/>
</dbReference>
<reference evidence="5" key="1">
    <citation type="submission" date="2016-11" db="UniProtKB">
        <authorList>
            <consortium name="WormBaseParasite"/>
        </authorList>
    </citation>
    <scope>IDENTIFICATION</scope>
</reference>
<dbReference type="Gene3D" id="3.80.10.10">
    <property type="entry name" value="Ribonuclease Inhibitor"/>
    <property type="match status" value="2"/>
</dbReference>
<evidence type="ECO:0000256" key="1">
    <source>
        <dbReference type="ARBA" id="ARBA00022614"/>
    </source>
</evidence>
<evidence type="ECO:0000313" key="5">
    <source>
        <dbReference type="WBParaSite" id="Hba_21032"/>
    </source>
</evidence>
<evidence type="ECO:0000256" key="3">
    <source>
        <dbReference type="SAM" id="MobiDB-lite"/>
    </source>
</evidence>
<feature type="compositionally biased region" description="Low complexity" evidence="3">
    <location>
        <begin position="1"/>
        <end position="17"/>
    </location>
</feature>
<accession>A0A1I7XUL0</accession>
<dbReference type="PANTHER" id="PTHR48051">
    <property type="match status" value="1"/>
</dbReference>
<protein>
    <submittedName>
        <fullName evidence="5">Leucine-rich repeat-containing protein 57</fullName>
    </submittedName>
</protein>
<dbReference type="GO" id="GO:0005737">
    <property type="term" value="C:cytoplasm"/>
    <property type="evidence" value="ECO:0007669"/>
    <property type="project" value="TreeGrafter"/>
</dbReference>
<dbReference type="WBParaSite" id="Hba_21032">
    <property type="protein sequence ID" value="Hba_21032"/>
    <property type="gene ID" value="Hba_21032"/>
</dbReference>
<dbReference type="AlphaFoldDB" id="A0A1I7XUL0"/>
<dbReference type="SUPFAM" id="SSF52058">
    <property type="entry name" value="L domain-like"/>
    <property type="match status" value="1"/>
</dbReference>
<dbReference type="InterPro" id="IPR003591">
    <property type="entry name" value="Leu-rich_rpt_typical-subtyp"/>
</dbReference>
<dbReference type="InterPro" id="IPR050216">
    <property type="entry name" value="LRR_domain-containing"/>
</dbReference>
<dbReference type="InterPro" id="IPR032675">
    <property type="entry name" value="LRR_dom_sf"/>
</dbReference>
<keyword evidence="4" id="KW-1185">Reference proteome</keyword>
<dbReference type="Proteomes" id="UP000095283">
    <property type="component" value="Unplaced"/>
</dbReference>
<dbReference type="PROSITE" id="PS51450">
    <property type="entry name" value="LRR"/>
    <property type="match status" value="1"/>
</dbReference>
<keyword evidence="2" id="KW-0677">Repeat</keyword>
<name>A0A1I7XUL0_HETBA</name>
<sequence length="265" mass="29356">MGNDSSKASKSSSGKTSGINSLGIKSGPSSATVQKHIENAKKSRILQMKGCGLKKFPDSLTELFEIIRNLDLNQNKIRVLPSTIGNFIQLRQLHLSENILACLPDEMGLLKKLEVLNLQSNSLSVLPDSLVGCASLKSVNLSFNTFREFPIVLCHLMELETLIIASNAITCLPNEITTLRASELNLNQNRLNSLNSQCLAKCARLKILRVEENCLGKTEFTLELLQESSLSIISCSGNLFQDKEFHDLPGYDAYQERLTATRRKM</sequence>